<dbReference type="EMBL" id="BA000059">
    <property type="protein sequence ID" value="BAO05153.1"/>
    <property type="molecule type" value="Genomic_DNA"/>
</dbReference>
<sequence>MISEIYSNAIYSVFIKKDNKSNGYIGFIDNKVAFLPKNFKLPSYLRKGKYDVLGKYIEDKGNYFIINKIELPSIYDIIGVPKNAIKNTNTTLTLINGIPIKISNNYVEFEINNNKCRISSFKRDGNYRKVDMTLININSHFNILNDTNVFNRKGVLFKEIFDELVKILSCNYNTSTLMYLASEMMWLDTNLYIEIFEEEKNNPHNIEKLKSEEKVNIIDELCSMCGYGSWNIDIRRLNIPLANKELSKLL</sequence>
<gene>
    <name evidence="1" type="ORF">CBO05P2_128</name>
</gene>
<dbReference type="RefSeq" id="WP_030032321.1">
    <property type="nucleotide sequence ID" value="NZ_BA000059.1"/>
</dbReference>
<proteinExistence type="predicted"/>
<dbReference type="AlphaFoldDB" id="A0A060N950"/>
<dbReference type="Proteomes" id="UP000054164">
    <property type="component" value="Unassembled WGS sequence"/>
</dbReference>
<dbReference type="HOGENOM" id="CLU_1109887_0_0_9"/>
<accession>A0A060N950</accession>
<protein>
    <submittedName>
        <fullName evidence="1">Uncharacterized protein</fullName>
    </submittedName>
</protein>
<name>A0A060N950_CLOBO</name>
<organism evidence="1">
    <name type="scientific">Clostridium botulinum B str. Osaka05</name>
    <dbReference type="NCBI Taxonomy" id="1407017"/>
    <lineage>
        <taxon>Bacteria</taxon>
        <taxon>Bacillati</taxon>
        <taxon>Bacillota</taxon>
        <taxon>Clostridia</taxon>
        <taxon>Eubacteriales</taxon>
        <taxon>Clostridiaceae</taxon>
        <taxon>Clostridium</taxon>
    </lineage>
</organism>
<evidence type="ECO:0000313" key="1">
    <source>
        <dbReference type="EMBL" id="BAO05153.1"/>
    </source>
</evidence>
<reference evidence="1" key="1">
    <citation type="submission" date="2013-10" db="EMBL/GenBank/DDBJ databases">
        <title>Draft genome sequence of Clostridium botulinum type B strain Osaka05.</title>
        <authorList>
            <person name="Sakaguchi Y."/>
            <person name="Hosomi K."/>
            <person name="Uchiyama J."/>
            <person name="Ogura Y."/>
            <person name="Sakaguchi M."/>
            <person name="Kohda T."/>
            <person name="Mukamoto M."/>
            <person name="Misawa N."/>
            <person name="Matsuzaki S."/>
            <person name="Hayashi T."/>
            <person name="Kozaki S."/>
        </authorList>
    </citation>
    <scope>NUCLEOTIDE SEQUENCE</scope>
    <source>
        <strain evidence="1">Osaka05</strain>
    </source>
</reference>